<dbReference type="RefSeq" id="WP_264848862.1">
    <property type="nucleotide sequence ID" value="NZ_BRXR01000001.1"/>
</dbReference>
<organism evidence="2 3">
    <name type="scientific">Clostridium omnivorum</name>
    <dbReference type="NCBI Taxonomy" id="1604902"/>
    <lineage>
        <taxon>Bacteria</taxon>
        <taxon>Bacillati</taxon>
        <taxon>Bacillota</taxon>
        <taxon>Clostridia</taxon>
        <taxon>Eubacteriales</taxon>
        <taxon>Clostridiaceae</taxon>
        <taxon>Clostridium</taxon>
    </lineage>
</organism>
<feature type="transmembrane region" description="Helical" evidence="1">
    <location>
        <begin position="12"/>
        <end position="34"/>
    </location>
</feature>
<keyword evidence="1" id="KW-0472">Membrane</keyword>
<gene>
    <name evidence="2" type="ORF">bsdE14_09790</name>
</gene>
<name>A0ABQ5N2Z8_9CLOT</name>
<evidence type="ECO:0000313" key="3">
    <source>
        <dbReference type="Proteomes" id="UP001208567"/>
    </source>
</evidence>
<dbReference type="EMBL" id="BRXR01000001">
    <property type="protein sequence ID" value="GLC29569.1"/>
    <property type="molecule type" value="Genomic_DNA"/>
</dbReference>
<evidence type="ECO:0000256" key="1">
    <source>
        <dbReference type="SAM" id="Phobius"/>
    </source>
</evidence>
<keyword evidence="3" id="KW-1185">Reference proteome</keyword>
<evidence type="ECO:0008006" key="4">
    <source>
        <dbReference type="Google" id="ProtNLM"/>
    </source>
</evidence>
<comment type="caution">
    <text evidence="2">The sequence shown here is derived from an EMBL/GenBank/DDBJ whole genome shotgun (WGS) entry which is preliminary data.</text>
</comment>
<proteinExistence type="predicted"/>
<keyword evidence="1" id="KW-0812">Transmembrane</keyword>
<protein>
    <recommendedName>
        <fullName evidence="4">LptF/LptG family permease</fullName>
    </recommendedName>
</protein>
<evidence type="ECO:0000313" key="2">
    <source>
        <dbReference type="EMBL" id="GLC29569.1"/>
    </source>
</evidence>
<feature type="transmembrane region" description="Helical" evidence="1">
    <location>
        <begin position="54"/>
        <end position="74"/>
    </location>
</feature>
<reference evidence="2 3" key="1">
    <citation type="journal article" date="2024" name="Int. J. Syst. Evol. Microbiol.">
        <title>Clostridium omnivorum sp. nov., isolated from anoxic soil under the treatment of reductive soil disinfestation.</title>
        <authorList>
            <person name="Ueki A."/>
            <person name="Tonouchi A."/>
            <person name="Kaku N."/>
            <person name="Honma S."/>
            <person name="Ueki K."/>
        </authorList>
    </citation>
    <scope>NUCLEOTIDE SEQUENCE [LARGE SCALE GENOMIC DNA]</scope>
    <source>
        <strain evidence="2 3">E14</strain>
    </source>
</reference>
<keyword evidence="1" id="KW-1133">Transmembrane helix</keyword>
<sequence>MKNILKKFMYVFLLILSPLATLVVAGVIYVFIYMKIGISPLAALNSFKALIYGFMPYFPYLTAIPAVLLLILIVSKNLVKIKK</sequence>
<accession>A0ABQ5N2Z8</accession>
<dbReference type="Proteomes" id="UP001208567">
    <property type="component" value="Unassembled WGS sequence"/>
</dbReference>